<feature type="chain" id="PRO_5023055137" description="DUF2961 domain-containing protein" evidence="1">
    <location>
        <begin position="23"/>
        <end position="674"/>
    </location>
</feature>
<dbReference type="Proteomes" id="UP000315010">
    <property type="component" value="Unassembled WGS sequence"/>
</dbReference>
<dbReference type="AlphaFoldDB" id="A0A5C5Z1Y4"/>
<sequence length="674" mass="75998" precursor="true">MLTPRLPIGFCLLSLLSLPSLARSQDSLDYGDLVRRMTDLTTPAVLPAVGETGKQWSSYDRASQYDAATGEYIRWDANGDGNGVIRTENDQVVMAEMQGPGCIWRIWSADAKQGHVKIYLDDQAEPVIDQPFADYFDGKHQPFDYPALSYNLNEDGCSGQNLYMPIPYQKSCKIVADKGWGRYFEFNYMTYPEGTKLPTFSSALVAKYDKQLRAVNTYLTNDLGTDPAGKRDGEKTLMKSIHVDAGESVLVADLKGPQAISAIRVKANFTDRQDEIAATRNLALQITWDGDAKPAVWCPLGDFFGTAPGVNHYKSLLTGMSEDGWYSLRYMPFGKSAIVELVNDGKQAREIEFQITHAPLDRPFEGLAHFHCKWHRDLSPMPQDRWLDWEMLNTKGRGRFCGVMLHVWNPRGGWWGEGDEKLYVDGEKFPSTFGTGSEDYFGYAWCNPNLFQKPYHCQTMDQKNKGHQSVLRWHLVDNIPFQKSFESYIEKYFKNDNGTLYALTTQWYLAPGGIDHYDPIPAEQRDGYYAKRDPVYAGIRVQNEPNGSLDEQTMGQYNTSKWKNNRQLWWTGAKPGDKLHLAMPVMSAGNYEVVVQLTKAIDYGIVQLYVDDNKAGEPIDLFNDGVVSTGLISLGTFNLTEGQHTLAVEIVGANPKAQKGYMFGIDRIDVKPMK</sequence>
<evidence type="ECO:0000313" key="2">
    <source>
        <dbReference type="EMBL" id="TWT81026.1"/>
    </source>
</evidence>
<comment type="caution">
    <text evidence="2">The sequence shown here is derived from an EMBL/GenBank/DDBJ whole genome shotgun (WGS) entry which is preliminary data.</text>
</comment>
<dbReference type="Gene3D" id="2.60.120.260">
    <property type="entry name" value="Galactose-binding domain-like"/>
    <property type="match status" value="1"/>
</dbReference>
<keyword evidence="3" id="KW-1185">Reference proteome</keyword>
<dbReference type="Pfam" id="PF11175">
    <property type="entry name" value="DUF2961"/>
    <property type="match status" value="1"/>
</dbReference>
<dbReference type="EMBL" id="SJPJ01000001">
    <property type="protein sequence ID" value="TWT81026.1"/>
    <property type="molecule type" value="Genomic_DNA"/>
</dbReference>
<dbReference type="InterPro" id="IPR021345">
    <property type="entry name" value="DUF2961"/>
</dbReference>
<accession>A0A5C5Z1Y4</accession>
<feature type="signal peptide" evidence="1">
    <location>
        <begin position="1"/>
        <end position="22"/>
    </location>
</feature>
<dbReference type="RefSeq" id="WP_419194198.1">
    <property type="nucleotide sequence ID" value="NZ_SJPJ01000001.1"/>
</dbReference>
<name>A0A5C5Z1Y4_9BACT</name>
<evidence type="ECO:0000256" key="1">
    <source>
        <dbReference type="SAM" id="SignalP"/>
    </source>
</evidence>
<dbReference type="Gene3D" id="2.60.120.1390">
    <property type="match status" value="2"/>
</dbReference>
<proteinExistence type="predicted"/>
<reference evidence="2 3" key="1">
    <citation type="submission" date="2019-02" db="EMBL/GenBank/DDBJ databases">
        <title>Deep-cultivation of Planctomycetes and their phenomic and genomic characterization uncovers novel biology.</title>
        <authorList>
            <person name="Wiegand S."/>
            <person name="Jogler M."/>
            <person name="Boedeker C."/>
            <person name="Pinto D."/>
            <person name="Vollmers J."/>
            <person name="Rivas-Marin E."/>
            <person name="Kohn T."/>
            <person name="Peeters S.H."/>
            <person name="Heuer A."/>
            <person name="Rast P."/>
            <person name="Oberbeckmann S."/>
            <person name="Bunk B."/>
            <person name="Jeske O."/>
            <person name="Meyerdierks A."/>
            <person name="Storesund J.E."/>
            <person name="Kallscheuer N."/>
            <person name="Luecker S."/>
            <person name="Lage O.M."/>
            <person name="Pohl T."/>
            <person name="Merkel B.J."/>
            <person name="Hornburger P."/>
            <person name="Mueller R.-W."/>
            <person name="Bruemmer F."/>
            <person name="Labrenz M."/>
            <person name="Spormann A.M."/>
            <person name="Op Den Camp H."/>
            <person name="Overmann J."/>
            <person name="Amann R."/>
            <person name="Jetten M.S.M."/>
            <person name="Mascher T."/>
            <person name="Medema M.H."/>
            <person name="Devos D.P."/>
            <person name="Kaster A.-K."/>
            <person name="Ovreas L."/>
            <person name="Rohde M."/>
            <person name="Galperin M.Y."/>
            <person name="Jogler C."/>
        </authorList>
    </citation>
    <scope>NUCLEOTIDE SEQUENCE [LARGE SCALE GENOMIC DNA]</scope>
    <source>
        <strain evidence="2 3">CA13</strain>
    </source>
</reference>
<keyword evidence="1" id="KW-0732">Signal</keyword>
<gene>
    <name evidence="2" type="ORF">CA13_24730</name>
</gene>
<organism evidence="2 3">
    <name type="scientific">Novipirellula herctigrandis</name>
    <dbReference type="NCBI Taxonomy" id="2527986"/>
    <lineage>
        <taxon>Bacteria</taxon>
        <taxon>Pseudomonadati</taxon>
        <taxon>Planctomycetota</taxon>
        <taxon>Planctomycetia</taxon>
        <taxon>Pirellulales</taxon>
        <taxon>Pirellulaceae</taxon>
        <taxon>Novipirellula</taxon>
    </lineage>
</organism>
<evidence type="ECO:0000313" key="3">
    <source>
        <dbReference type="Proteomes" id="UP000315010"/>
    </source>
</evidence>
<protein>
    <recommendedName>
        <fullName evidence="4">DUF2961 domain-containing protein</fullName>
    </recommendedName>
</protein>
<evidence type="ECO:0008006" key="4">
    <source>
        <dbReference type="Google" id="ProtNLM"/>
    </source>
</evidence>